<feature type="compositionally biased region" description="Basic and acidic residues" evidence="1">
    <location>
        <begin position="64"/>
        <end position="73"/>
    </location>
</feature>
<evidence type="ECO:0000313" key="3">
    <source>
        <dbReference type="Proteomes" id="UP000027456"/>
    </source>
</evidence>
<feature type="non-terminal residue" evidence="2">
    <location>
        <position position="141"/>
    </location>
</feature>
<feature type="region of interest" description="Disordered" evidence="1">
    <location>
        <begin position="1"/>
        <end position="141"/>
    </location>
</feature>
<keyword evidence="3" id="KW-1185">Reference proteome</keyword>
<evidence type="ECO:0000256" key="1">
    <source>
        <dbReference type="SAM" id="MobiDB-lite"/>
    </source>
</evidence>
<feature type="compositionally biased region" description="Acidic residues" evidence="1">
    <location>
        <begin position="122"/>
        <end position="131"/>
    </location>
</feature>
<dbReference type="HOGENOM" id="CLU_1830048_0_0_1"/>
<sequence length="141" mass="15740">MEMSHSDVGHDTKSPEEKEPESKPEKFILSRQERASQKMYLRRKASPKPSTDEAKAEPNPSENEPQHNEKDQTIEVEVDDAATTKLHSKAKQSVPLPEFIPDDSSKVVTEPAQGQKCAASQAEEEDRDEENPSILGYQPLG</sequence>
<dbReference type="AlphaFoldDB" id="A0A074RF44"/>
<feature type="compositionally biased region" description="Basic and acidic residues" evidence="1">
    <location>
        <begin position="1"/>
        <end position="36"/>
    </location>
</feature>
<dbReference type="Proteomes" id="UP000027456">
    <property type="component" value="Unassembled WGS sequence"/>
</dbReference>
<name>A0A074RF44_9AGAM</name>
<proteinExistence type="predicted"/>
<evidence type="ECO:0000313" key="2">
    <source>
        <dbReference type="EMBL" id="KEP45399.1"/>
    </source>
</evidence>
<protein>
    <submittedName>
        <fullName evidence="2">Uncharacterized protein</fullName>
    </submittedName>
</protein>
<dbReference type="OrthoDB" id="10674404at2759"/>
<organism evidence="2 3">
    <name type="scientific">Rhizoctonia solani 123E</name>
    <dbReference type="NCBI Taxonomy" id="1423351"/>
    <lineage>
        <taxon>Eukaryota</taxon>
        <taxon>Fungi</taxon>
        <taxon>Dikarya</taxon>
        <taxon>Basidiomycota</taxon>
        <taxon>Agaricomycotina</taxon>
        <taxon>Agaricomycetes</taxon>
        <taxon>Cantharellales</taxon>
        <taxon>Ceratobasidiaceae</taxon>
        <taxon>Rhizoctonia</taxon>
    </lineage>
</organism>
<reference evidence="2 3" key="1">
    <citation type="submission" date="2013-12" db="EMBL/GenBank/DDBJ databases">
        <authorList>
            <person name="Cubeta M."/>
            <person name="Pakala S."/>
            <person name="Fedorova N."/>
            <person name="Thomas E."/>
            <person name="Dean R."/>
            <person name="Jabaji S."/>
            <person name="Neate S."/>
            <person name="Toda T."/>
            <person name="Tavantzis S."/>
            <person name="Vilgalys R."/>
            <person name="Bharathan N."/>
            <person name="Pakala S."/>
            <person name="Losada L.S."/>
            <person name="Zafar N."/>
            <person name="Nierman W."/>
        </authorList>
    </citation>
    <scope>NUCLEOTIDE SEQUENCE [LARGE SCALE GENOMIC DNA]</scope>
    <source>
        <strain evidence="2 3">123E</strain>
    </source>
</reference>
<gene>
    <name evidence="2" type="ORF">V565_278380</name>
</gene>
<accession>A0A074RF44</accession>
<comment type="caution">
    <text evidence="2">The sequence shown here is derived from an EMBL/GenBank/DDBJ whole genome shotgun (WGS) entry which is preliminary data.</text>
</comment>
<dbReference type="EMBL" id="AZST01001856">
    <property type="protein sequence ID" value="KEP45399.1"/>
    <property type="molecule type" value="Genomic_DNA"/>
</dbReference>